<keyword evidence="3" id="KW-1185">Reference proteome</keyword>
<protein>
    <submittedName>
        <fullName evidence="2">Uncharacterized protein</fullName>
    </submittedName>
</protein>
<dbReference type="Proteomes" id="UP000634136">
    <property type="component" value="Unassembled WGS sequence"/>
</dbReference>
<sequence length="95" mass="9811">MASAASSPLPAPCSYYVSCPTFTSIEYLHCNGVASLLLSCIQMSSGRSSRGHTTRGGGRSRTSRIDDPPIVVPSPPTVVPSPPTVVPSPPTIAKT</sequence>
<gene>
    <name evidence="2" type="ORF">G2W53_022223</name>
</gene>
<evidence type="ECO:0000256" key="1">
    <source>
        <dbReference type="SAM" id="MobiDB-lite"/>
    </source>
</evidence>
<evidence type="ECO:0000313" key="3">
    <source>
        <dbReference type="Proteomes" id="UP000634136"/>
    </source>
</evidence>
<proteinExistence type="predicted"/>
<feature type="compositionally biased region" description="Pro residues" evidence="1">
    <location>
        <begin position="70"/>
        <end position="95"/>
    </location>
</feature>
<name>A0A834TMM2_9FABA</name>
<dbReference type="AlphaFoldDB" id="A0A834TMM2"/>
<comment type="caution">
    <text evidence="2">The sequence shown here is derived from an EMBL/GenBank/DDBJ whole genome shotgun (WGS) entry which is preliminary data.</text>
</comment>
<organism evidence="2 3">
    <name type="scientific">Senna tora</name>
    <dbReference type="NCBI Taxonomy" id="362788"/>
    <lineage>
        <taxon>Eukaryota</taxon>
        <taxon>Viridiplantae</taxon>
        <taxon>Streptophyta</taxon>
        <taxon>Embryophyta</taxon>
        <taxon>Tracheophyta</taxon>
        <taxon>Spermatophyta</taxon>
        <taxon>Magnoliopsida</taxon>
        <taxon>eudicotyledons</taxon>
        <taxon>Gunneridae</taxon>
        <taxon>Pentapetalae</taxon>
        <taxon>rosids</taxon>
        <taxon>fabids</taxon>
        <taxon>Fabales</taxon>
        <taxon>Fabaceae</taxon>
        <taxon>Caesalpinioideae</taxon>
        <taxon>Cassia clade</taxon>
        <taxon>Senna</taxon>
    </lineage>
</organism>
<feature type="region of interest" description="Disordered" evidence="1">
    <location>
        <begin position="45"/>
        <end position="95"/>
    </location>
</feature>
<evidence type="ECO:0000313" key="2">
    <source>
        <dbReference type="EMBL" id="KAF7824079.1"/>
    </source>
</evidence>
<accession>A0A834TMM2</accession>
<dbReference type="EMBL" id="JAAIUW010000007">
    <property type="protein sequence ID" value="KAF7824079.1"/>
    <property type="molecule type" value="Genomic_DNA"/>
</dbReference>
<reference evidence="2" key="1">
    <citation type="submission" date="2020-09" db="EMBL/GenBank/DDBJ databases">
        <title>Genome-Enabled Discovery of Anthraquinone Biosynthesis in Senna tora.</title>
        <authorList>
            <person name="Kang S.-H."/>
            <person name="Pandey R.P."/>
            <person name="Lee C.-M."/>
            <person name="Sim J.-S."/>
            <person name="Jeong J.-T."/>
            <person name="Choi B.-S."/>
            <person name="Jung M."/>
            <person name="Ginzburg D."/>
            <person name="Zhao K."/>
            <person name="Won S.Y."/>
            <person name="Oh T.-J."/>
            <person name="Yu Y."/>
            <person name="Kim N.-H."/>
            <person name="Lee O.R."/>
            <person name="Lee T.-H."/>
            <person name="Bashyal P."/>
            <person name="Kim T.-S."/>
            <person name="Lee W.-H."/>
            <person name="Kawkins C."/>
            <person name="Kim C.-K."/>
            <person name="Kim J.S."/>
            <person name="Ahn B.O."/>
            <person name="Rhee S.Y."/>
            <person name="Sohng J.K."/>
        </authorList>
    </citation>
    <scope>NUCLEOTIDE SEQUENCE</scope>
    <source>
        <tissue evidence="2">Leaf</tissue>
    </source>
</reference>